<evidence type="ECO:0000313" key="2">
    <source>
        <dbReference type="Proteomes" id="UP000036403"/>
    </source>
</evidence>
<evidence type="ECO:0000313" key="1">
    <source>
        <dbReference type="EMBL" id="KMQ83985.1"/>
    </source>
</evidence>
<gene>
    <name evidence="1" type="ORF">RF55_18652</name>
</gene>
<dbReference type="AlphaFoldDB" id="A0A0J7MU04"/>
<proteinExistence type="predicted"/>
<reference evidence="1 2" key="1">
    <citation type="submission" date="2015-04" db="EMBL/GenBank/DDBJ databases">
        <title>Lasius niger genome sequencing.</title>
        <authorList>
            <person name="Konorov E.A."/>
            <person name="Nikitin M.A."/>
            <person name="Kirill M.V."/>
            <person name="Chang P."/>
        </authorList>
    </citation>
    <scope>NUCLEOTIDE SEQUENCE [LARGE SCALE GENOMIC DNA]</scope>
    <source>
        <tissue evidence="1">Whole</tissue>
    </source>
</reference>
<dbReference type="EMBL" id="LBMM01017720">
    <property type="protein sequence ID" value="KMQ83985.1"/>
    <property type="molecule type" value="Genomic_DNA"/>
</dbReference>
<accession>A0A0J7MU04</accession>
<keyword evidence="2" id="KW-1185">Reference proteome</keyword>
<protein>
    <submittedName>
        <fullName evidence="1">Hnrpm</fullName>
    </submittedName>
</protein>
<dbReference type="STRING" id="67767.A0A0J7MU04"/>
<organism evidence="1 2">
    <name type="scientific">Lasius niger</name>
    <name type="common">Black garden ant</name>
    <dbReference type="NCBI Taxonomy" id="67767"/>
    <lineage>
        <taxon>Eukaryota</taxon>
        <taxon>Metazoa</taxon>
        <taxon>Ecdysozoa</taxon>
        <taxon>Arthropoda</taxon>
        <taxon>Hexapoda</taxon>
        <taxon>Insecta</taxon>
        <taxon>Pterygota</taxon>
        <taxon>Neoptera</taxon>
        <taxon>Endopterygota</taxon>
        <taxon>Hymenoptera</taxon>
        <taxon>Apocrita</taxon>
        <taxon>Aculeata</taxon>
        <taxon>Formicoidea</taxon>
        <taxon>Formicidae</taxon>
        <taxon>Formicinae</taxon>
        <taxon>Lasius</taxon>
        <taxon>Lasius</taxon>
    </lineage>
</organism>
<sequence>MVVWQISGVEALGAWLTDGSGVEALGAWLLIGSGVEALGAWLSFGSGVEALGAWLTDGSGVEALGAWLSDRGLEASFSTLLPGIRAAGRTIDRIRGIAGTRMTDLTQGLLRGGEDACSGGGLESTWSL</sequence>
<comment type="caution">
    <text evidence="1">The sequence shown here is derived from an EMBL/GenBank/DDBJ whole genome shotgun (WGS) entry which is preliminary data.</text>
</comment>
<name>A0A0J7MU04_LASNI</name>
<dbReference type="Proteomes" id="UP000036403">
    <property type="component" value="Unassembled WGS sequence"/>
</dbReference>
<dbReference type="PaxDb" id="67767-A0A0J7MU04"/>